<proteinExistence type="predicted"/>
<gene>
    <name evidence="1" type="ORF">Tco_1058514</name>
</gene>
<protein>
    <submittedName>
        <fullName evidence="1">Uncharacterized protein</fullName>
    </submittedName>
</protein>
<sequence length="272" mass="30781">MVPYSYGFAVSKRAIIELYQCRQQIPQLEKFWASVSKKLLMIRNRILYQSQSQHRSLNVLSCHVPEVDHSCGAFYISEMLQHFRSNTSPFSLLPQLIEVVEDVYQEALTEMISVEYQAIQVCFPLSLNSESSFFLGAGTAAESVSGGSVIIGSTITRSPYNILYLYYYEVVSLVEAVATCQESCGGRMSYVPKMEVTLSSRLKSLYNIYSMMKRKEVNIHKVYDGRVLRVIVGNRSGTLHGQVVRSAVAVIAGVLRCRQNLHWAPYLHQKLL</sequence>
<dbReference type="Proteomes" id="UP001151760">
    <property type="component" value="Unassembled WGS sequence"/>
</dbReference>
<dbReference type="PANTHER" id="PTHR21262:SF31">
    <property type="entry name" value="GTP PYROPHOSPHOKINASE"/>
    <property type="match status" value="1"/>
</dbReference>
<evidence type="ECO:0000313" key="1">
    <source>
        <dbReference type="EMBL" id="GJT84172.1"/>
    </source>
</evidence>
<keyword evidence="2" id="KW-1185">Reference proteome</keyword>
<dbReference type="SUPFAM" id="SSF81301">
    <property type="entry name" value="Nucleotidyltransferase"/>
    <property type="match status" value="1"/>
</dbReference>
<comment type="caution">
    <text evidence="1">The sequence shown here is derived from an EMBL/GenBank/DDBJ whole genome shotgun (WGS) entry which is preliminary data.</text>
</comment>
<organism evidence="1 2">
    <name type="scientific">Tanacetum coccineum</name>
    <dbReference type="NCBI Taxonomy" id="301880"/>
    <lineage>
        <taxon>Eukaryota</taxon>
        <taxon>Viridiplantae</taxon>
        <taxon>Streptophyta</taxon>
        <taxon>Embryophyta</taxon>
        <taxon>Tracheophyta</taxon>
        <taxon>Spermatophyta</taxon>
        <taxon>Magnoliopsida</taxon>
        <taxon>eudicotyledons</taxon>
        <taxon>Gunneridae</taxon>
        <taxon>Pentapetalae</taxon>
        <taxon>asterids</taxon>
        <taxon>campanulids</taxon>
        <taxon>Asterales</taxon>
        <taxon>Asteraceae</taxon>
        <taxon>Asteroideae</taxon>
        <taxon>Anthemideae</taxon>
        <taxon>Anthemidinae</taxon>
        <taxon>Tanacetum</taxon>
    </lineage>
</organism>
<dbReference type="InterPro" id="IPR043519">
    <property type="entry name" value="NT_sf"/>
</dbReference>
<evidence type="ECO:0000313" key="2">
    <source>
        <dbReference type="Proteomes" id="UP001151760"/>
    </source>
</evidence>
<dbReference type="EMBL" id="BQNB010019331">
    <property type="protein sequence ID" value="GJT84172.1"/>
    <property type="molecule type" value="Genomic_DNA"/>
</dbReference>
<reference evidence="1" key="2">
    <citation type="submission" date="2022-01" db="EMBL/GenBank/DDBJ databases">
        <authorList>
            <person name="Yamashiro T."/>
            <person name="Shiraishi A."/>
            <person name="Satake H."/>
            <person name="Nakayama K."/>
        </authorList>
    </citation>
    <scope>NUCLEOTIDE SEQUENCE</scope>
</reference>
<accession>A0ABQ5HAA7</accession>
<reference evidence="1" key="1">
    <citation type="journal article" date="2022" name="Int. J. Mol. Sci.">
        <title>Draft Genome of Tanacetum Coccineum: Genomic Comparison of Closely Related Tanacetum-Family Plants.</title>
        <authorList>
            <person name="Yamashiro T."/>
            <person name="Shiraishi A."/>
            <person name="Nakayama K."/>
            <person name="Satake H."/>
        </authorList>
    </citation>
    <scope>NUCLEOTIDE SEQUENCE</scope>
</reference>
<name>A0ABQ5HAA7_9ASTR</name>
<dbReference type="Gene3D" id="3.30.460.10">
    <property type="entry name" value="Beta Polymerase, domain 2"/>
    <property type="match status" value="1"/>
</dbReference>
<dbReference type="PANTHER" id="PTHR21262">
    <property type="entry name" value="GUANOSINE-3',5'-BIS DIPHOSPHATE 3'-PYROPHOSPHOHYDROLASE"/>
    <property type="match status" value="1"/>
</dbReference>